<dbReference type="InterPro" id="IPR023213">
    <property type="entry name" value="CAT-like_dom_sf"/>
</dbReference>
<keyword evidence="3" id="KW-0597">Phosphoprotein</keyword>
<dbReference type="Proteomes" id="UP000644020">
    <property type="component" value="Unassembled WGS sequence"/>
</dbReference>
<dbReference type="SUPFAM" id="SSF47336">
    <property type="entry name" value="ACP-like"/>
    <property type="match status" value="1"/>
</dbReference>
<evidence type="ECO:0000313" key="6">
    <source>
        <dbReference type="Proteomes" id="UP000644020"/>
    </source>
</evidence>
<dbReference type="Pfam" id="PF08659">
    <property type="entry name" value="KR"/>
    <property type="match status" value="1"/>
</dbReference>
<feature type="domain" description="Carrier" evidence="4">
    <location>
        <begin position="1569"/>
        <end position="1643"/>
    </location>
</feature>
<dbReference type="InterPro" id="IPR045851">
    <property type="entry name" value="AMP-bd_C_sf"/>
</dbReference>
<dbReference type="GO" id="GO:0008610">
    <property type="term" value="P:lipid biosynthetic process"/>
    <property type="evidence" value="ECO:0007669"/>
    <property type="project" value="UniProtKB-ARBA"/>
</dbReference>
<dbReference type="PANTHER" id="PTHR45398">
    <property type="match status" value="1"/>
</dbReference>
<dbReference type="Gene3D" id="3.30.559.30">
    <property type="entry name" value="Nonribosomal peptide synthetase, condensation domain"/>
    <property type="match status" value="1"/>
</dbReference>
<evidence type="ECO:0000259" key="4">
    <source>
        <dbReference type="PROSITE" id="PS50075"/>
    </source>
</evidence>
<dbReference type="Pfam" id="PF00550">
    <property type="entry name" value="PP-binding"/>
    <property type="match status" value="1"/>
</dbReference>
<dbReference type="Gene3D" id="3.30.559.10">
    <property type="entry name" value="Chloramphenicol acetyltransferase-like domain"/>
    <property type="match status" value="1"/>
</dbReference>
<comment type="caution">
    <text evidence="5">The sequence shown here is derived from an EMBL/GenBank/DDBJ whole genome shotgun (WGS) entry which is preliminary data.</text>
</comment>
<evidence type="ECO:0000256" key="2">
    <source>
        <dbReference type="ARBA" id="ARBA00022450"/>
    </source>
</evidence>
<dbReference type="Gene3D" id="3.40.50.720">
    <property type="entry name" value="NAD(P)-binding Rossmann-like Domain"/>
    <property type="match status" value="1"/>
</dbReference>
<dbReference type="GO" id="GO:0003824">
    <property type="term" value="F:catalytic activity"/>
    <property type="evidence" value="ECO:0007669"/>
    <property type="project" value="InterPro"/>
</dbReference>
<dbReference type="SUPFAM" id="SSF51735">
    <property type="entry name" value="NAD(P)-binding Rossmann-fold domains"/>
    <property type="match status" value="2"/>
</dbReference>
<name>A0A918T7I9_9ACTN</name>
<dbReference type="PANTHER" id="PTHR45398:SF1">
    <property type="entry name" value="ENZYME, PUTATIVE (JCVI)-RELATED"/>
    <property type="match status" value="1"/>
</dbReference>
<keyword evidence="6" id="KW-1185">Reference proteome</keyword>
<dbReference type="Gene3D" id="3.30.300.30">
    <property type="match status" value="1"/>
</dbReference>
<sequence length="2117" mass="221275">MPFHPFDHLTDVATPAGEVLTALRARGSAAAAGAHSGEALADRTDRLVKSLAEHGVRPGEPVHVAAAEPVGTALGCLAVWLSGGVPAVGPATADGAVRVALDVPGGAARAHGAGADGTPDAEPVRVDAALLVSEELTGAVAHPAGGLGRLGLPAERPSSLVVLADWRVDAWLPLVLEAWLDGTVRVTLLADDGTPPTEGSAVLACPADRLATDPALAAGAYAHRITWGVGPAPADETVTHGFGDHHVLAVTRAHPADGGTGHRGEVPGRHRVCNAAGRPLPTNAWGLLALAGRLPVVADGYPELLAALAATPGERTAVTGHRARRRSDGTVEFDTRPQDALRLAGRRLAPAATSRALAAAGLTDAALVVRDTGTDRARLVVCAPGEGPDRAAVERLAAALPAWAAPLGACRVPTLPRDAEGRVDTARLAAEAPPDDLQLERAAHRLSDGGAPVRLRTVPVTEGHTELPLPEAFLAGGGHYPATRPAEARGPELDPPADDLVDRLRKAAATDRGIPLVDGEGREHRLSYADLLDRASRVATHLRARGLGHGDEVIVHAAAAGDIFVGVWACVLLGVLPVPLTPATPYDAAGNPLWHLLGPDTMLTRRTVLTTGAQRGVTAEVIERRGLTAELLTLDEALLQEPLPAAEAAPRSPALMILTSGSTGAPKGVALSHRNLVSLAESIRNEFDLADEVSLNWLGVDHVGGLVQHHVRDLCLANEQIHADTGWVLADPTRILDLMDRHRVTLSWMANFGFNLVNEQAEKIARGSWDLSPVKVWENGGEPVTHEGNQRFLSLLAPHGLRPDVIKPVFGMTETSSAVIGAHNLVAGSQAYVHWLSDTSLDSPVRRALPGEGSPFAEVGTPMAGIALRVVDAEGRVCPEGVIGRIEVSGLQIMNGYHRNPEADAETFTEDGWLRMGDCGFMVDGGLVVTGRVKDVLIINGLNYAARALENAVETVPGIRQGCCAAVPVRRPDAVTDDLVVFYSATAPGEVNPSAVEAALISEHSLRPVALVEIGPEEWPRTAIGKIRRPVLTAGFQSGAFADRITLRRADGLGHRATVPAWHFVPEWRPVAAVAQDPPGRVLWIGGAAPAGAALRAEPGDRFGGFDATGRARFRPGAEEDLRALLEAAADRLDGLDAVVDVRWNTGPGAAATAATAARALREAHAAWSALLPAAARLPEPPALVLAVRDAVVVTGAEPGVAHAALPGVAESIALSHPRLRVAVVDGADDGALLSEAALRPAGQIAYRDGVRSVRGLRPLDGATLPERPRRVLRENGAYLVVGGLGGVGAHLTQHLLSRFDARVVVVGRGPAEPHDARGSLLAHLADRTGPRGELRYVRLDATDATALRAALDAAEADWGPLDGVFQLAGEGSVSEQLEALAAPDAGTAERLFARAEDRIRMSHALDDALGGRAAPLVVFSSVNGFFGGAGFTEYAGACAYQSAHAALGARRTGGARICLDWSMWKQVGMASGTPAGVQELAQRRGFASLTPAQGLASLHTALEAAEDRLLIGLTAVGGAVVGLLPFGTVGYVLEADAEDPARVAEAVGIDPARIRLTEAAPAGRSASIVAAGHVEALLAVFRDVLGTDEVGPDDNFFVAGGDSIRAIQAVARAAERGFRFSPLDLFEHKTAAELLAHLAVHDGLAGATADEADDEPVERVSVPPVFGWWLEKADRREVRDHLTMSMRYHVAAGLGPDAVEAALGDLVARHDALRMRLADTPEGWRLLAGDAVADSLRFDVRELAPGEEPGAAADAAEPGLHREVGAEEGPLVRAALLRPHGGAGSSVLVLVIHHASVDGVSWRILEEDLRLLLDARARGAEPELPATTVGFLPWARRVERRAERPDAELADAWAERLAGGWGTLPGTAEGPLLERDTEILTRKVPASLLDRLGENSVNEVLLTAVGWALTRWAGTGALALDVEGHGRLDAQAPVDLSRTVGWFTAIAPLRLDLTGCAVPAAGVSRVRRALASLRGRDQEWGLLRYGGACPPGHPLRTLPERQVSYNYLGFFDGSGPETDPLFGSLPGSLNAEQSPESERHYLIDVAAVVAGGELELAVKFSPGTHSAREVGELLDDCVGALKDLLADGGAVSGTSAVDHAELLLALEEVDLGADDD</sequence>
<dbReference type="PROSITE" id="PS50075">
    <property type="entry name" value="CARRIER"/>
    <property type="match status" value="1"/>
</dbReference>
<dbReference type="Gene3D" id="3.40.50.12780">
    <property type="entry name" value="N-terminal domain of ligase-like"/>
    <property type="match status" value="1"/>
</dbReference>
<dbReference type="SUPFAM" id="SSF56801">
    <property type="entry name" value="Acetyl-CoA synthetase-like"/>
    <property type="match status" value="2"/>
</dbReference>
<dbReference type="RefSeq" id="WP_229849913.1">
    <property type="nucleotide sequence ID" value="NZ_BMUL01000011.1"/>
</dbReference>
<dbReference type="Pfam" id="PF00501">
    <property type="entry name" value="AMP-binding"/>
    <property type="match status" value="1"/>
</dbReference>
<dbReference type="SMART" id="SM00822">
    <property type="entry name" value="PKS_KR"/>
    <property type="match status" value="1"/>
</dbReference>
<keyword evidence="2" id="KW-0596">Phosphopantetheine</keyword>
<dbReference type="InterPro" id="IPR013968">
    <property type="entry name" value="PKS_KR"/>
</dbReference>
<comment type="cofactor">
    <cofactor evidence="1">
        <name>pantetheine 4'-phosphate</name>
        <dbReference type="ChEBI" id="CHEBI:47942"/>
    </cofactor>
</comment>
<evidence type="ECO:0000256" key="3">
    <source>
        <dbReference type="ARBA" id="ARBA00022553"/>
    </source>
</evidence>
<dbReference type="InterPro" id="IPR000873">
    <property type="entry name" value="AMP-dep_synth/lig_dom"/>
</dbReference>
<reference evidence="5" key="2">
    <citation type="submission" date="2020-09" db="EMBL/GenBank/DDBJ databases">
        <authorList>
            <person name="Sun Q."/>
            <person name="Ohkuma M."/>
        </authorList>
    </citation>
    <scope>NUCLEOTIDE SEQUENCE</scope>
    <source>
        <strain evidence="5">JCM 4518</strain>
    </source>
</reference>
<dbReference type="InterPro" id="IPR057326">
    <property type="entry name" value="KR_dom"/>
</dbReference>
<dbReference type="Gene3D" id="1.10.1200.10">
    <property type="entry name" value="ACP-like"/>
    <property type="match status" value="1"/>
</dbReference>
<dbReference type="InterPro" id="IPR009081">
    <property type="entry name" value="PP-bd_ACP"/>
</dbReference>
<gene>
    <name evidence="5" type="ORF">GCM10010305_42780</name>
</gene>
<evidence type="ECO:0000313" key="5">
    <source>
        <dbReference type="EMBL" id="GHA94645.1"/>
    </source>
</evidence>
<dbReference type="InterPro" id="IPR020845">
    <property type="entry name" value="AMP-binding_CS"/>
</dbReference>
<dbReference type="SUPFAM" id="SSF52777">
    <property type="entry name" value="CoA-dependent acyltransferases"/>
    <property type="match status" value="2"/>
</dbReference>
<dbReference type="InterPro" id="IPR036736">
    <property type="entry name" value="ACP-like_sf"/>
</dbReference>
<accession>A0A918T7I9</accession>
<dbReference type="EMBL" id="BMUL01000011">
    <property type="protein sequence ID" value="GHA94645.1"/>
    <property type="molecule type" value="Genomic_DNA"/>
</dbReference>
<reference evidence="5" key="1">
    <citation type="journal article" date="2014" name="Int. J. Syst. Evol. Microbiol.">
        <title>Complete genome sequence of Corynebacterium casei LMG S-19264T (=DSM 44701T), isolated from a smear-ripened cheese.</title>
        <authorList>
            <consortium name="US DOE Joint Genome Institute (JGI-PGF)"/>
            <person name="Walter F."/>
            <person name="Albersmeier A."/>
            <person name="Kalinowski J."/>
            <person name="Ruckert C."/>
        </authorList>
    </citation>
    <scope>NUCLEOTIDE SEQUENCE</scope>
    <source>
        <strain evidence="5">JCM 4518</strain>
    </source>
</reference>
<dbReference type="InterPro" id="IPR036291">
    <property type="entry name" value="NAD(P)-bd_dom_sf"/>
</dbReference>
<protein>
    <recommendedName>
        <fullName evidence="4">Carrier domain-containing protein</fullName>
    </recommendedName>
</protein>
<proteinExistence type="predicted"/>
<dbReference type="Pfam" id="PF00668">
    <property type="entry name" value="Condensation"/>
    <property type="match status" value="1"/>
</dbReference>
<dbReference type="InterPro" id="IPR001242">
    <property type="entry name" value="Condensation_dom"/>
</dbReference>
<dbReference type="InterPro" id="IPR042099">
    <property type="entry name" value="ANL_N_sf"/>
</dbReference>
<evidence type="ECO:0000256" key="1">
    <source>
        <dbReference type="ARBA" id="ARBA00001957"/>
    </source>
</evidence>
<dbReference type="PROSITE" id="PS00455">
    <property type="entry name" value="AMP_BINDING"/>
    <property type="match status" value="1"/>
</dbReference>
<organism evidence="5 6">
    <name type="scientific">Streptomyces termitum</name>
    <dbReference type="NCBI Taxonomy" id="67368"/>
    <lineage>
        <taxon>Bacteria</taxon>
        <taxon>Bacillati</taxon>
        <taxon>Actinomycetota</taxon>
        <taxon>Actinomycetes</taxon>
        <taxon>Kitasatosporales</taxon>
        <taxon>Streptomycetaceae</taxon>
        <taxon>Streptomyces</taxon>
    </lineage>
</organism>